<dbReference type="EMBL" id="BOQP01000052">
    <property type="protein sequence ID" value="GIM82706.1"/>
    <property type="molecule type" value="Genomic_DNA"/>
</dbReference>
<accession>A0A919W115</accession>
<evidence type="ECO:0000313" key="1">
    <source>
        <dbReference type="EMBL" id="GIM82706.1"/>
    </source>
</evidence>
<evidence type="ECO:0000313" key="2">
    <source>
        <dbReference type="Proteomes" id="UP000680865"/>
    </source>
</evidence>
<comment type="caution">
    <text evidence="1">The sequence shown here is derived from an EMBL/GenBank/DDBJ whole genome shotgun (WGS) entry which is preliminary data.</text>
</comment>
<protein>
    <submittedName>
        <fullName evidence="1">Uncharacterized protein</fullName>
    </submittedName>
</protein>
<dbReference type="Proteomes" id="UP000680865">
    <property type="component" value="Unassembled WGS sequence"/>
</dbReference>
<keyword evidence="2" id="KW-1185">Reference proteome</keyword>
<organism evidence="1 2">
    <name type="scientific">Winogradskya consettensis</name>
    <dbReference type="NCBI Taxonomy" id="113560"/>
    <lineage>
        <taxon>Bacteria</taxon>
        <taxon>Bacillati</taxon>
        <taxon>Actinomycetota</taxon>
        <taxon>Actinomycetes</taxon>
        <taxon>Micromonosporales</taxon>
        <taxon>Micromonosporaceae</taxon>
        <taxon>Winogradskya</taxon>
    </lineage>
</organism>
<reference evidence="1" key="1">
    <citation type="submission" date="2021-03" db="EMBL/GenBank/DDBJ databases">
        <title>Whole genome shotgun sequence of Actinoplanes consettensis NBRC 14913.</title>
        <authorList>
            <person name="Komaki H."/>
            <person name="Tamura T."/>
        </authorList>
    </citation>
    <scope>NUCLEOTIDE SEQUENCE</scope>
    <source>
        <strain evidence="1">NBRC 14913</strain>
    </source>
</reference>
<proteinExistence type="predicted"/>
<name>A0A919W115_9ACTN</name>
<sequence length="52" mass="5471">MQRTQAVSVLGQSELLGDILLGPFRLTAGDRPDEAPGIVVLVLGDLDRLAAL</sequence>
<dbReference type="AlphaFoldDB" id="A0A919W115"/>
<dbReference type="RefSeq" id="WP_213002655.1">
    <property type="nucleotide sequence ID" value="NZ_BAAATW010000006.1"/>
</dbReference>
<gene>
    <name evidence="1" type="ORF">Aco04nite_82860</name>
</gene>